<keyword evidence="2" id="KW-1185">Reference proteome</keyword>
<gene>
    <name evidence="1" type="ORF">E3T49_13315</name>
</gene>
<evidence type="ECO:0000313" key="1">
    <source>
        <dbReference type="EMBL" id="TFD27515.1"/>
    </source>
</evidence>
<reference evidence="1 2" key="1">
    <citation type="submission" date="2019-03" db="EMBL/GenBank/DDBJ databases">
        <title>Genomics of glacier-inhabiting Cryobacterium strains.</title>
        <authorList>
            <person name="Liu Q."/>
            <person name="Xin Y.-H."/>
        </authorList>
    </citation>
    <scope>NUCLEOTIDE SEQUENCE [LARGE SCALE GENOMIC DNA]</scope>
    <source>
        <strain evidence="1 2">TMT1-51</strain>
    </source>
</reference>
<dbReference type="OrthoDB" id="5197973at2"/>
<sequence length="140" mass="14339">MTDISVVTTTSQVENRSWLLSPHGTEPGTTPSITVDVSTFTAGTHYPNGYIPSGIVLAKITASGLYGPYDSTALDGRQITTDGRIGLLYGSLSVKTGSTKVGGALVVHGFVNAVRLPFQAGSGGITAAAKTALSLIHFSA</sequence>
<accession>A0A4Y8JY41</accession>
<dbReference type="RefSeq" id="WP_134425385.1">
    <property type="nucleotide sequence ID" value="NZ_SOHA01000039.1"/>
</dbReference>
<dbReference type="AlphaFoldDB" id="A0A4Y8JY41"/>
<comment type="caution">
    <text evidence="1">The sequence shown here is derived from an EMBL/GenBank/DDBJ whole genome shotgun (WGS) entry which is preliminary data.</text>
</comment>
<proteinExistence type="predicted"/>
<dbReference type="Proteomes" id="UP000297472">
    <property type="component" value="Unassembled WGS sequence"/>
</dbReference>
<protein>
    <submittedName>
        <fullName evidence="1">Head decoration protein</fullName>
    </submittedName>
</protein>
<name>A0A4Y8JY41_9MICO</name>
<evidence type="ECO:0000313" key="2">
    <source>
        <dbReference type="Proteomes" id="UP000297472"/>
    </source>
</evidence>
<organism evidence="1 2">
    <name type="scientific">Cryobacterium cryoconiti</name>
    <dbReference type="NCBI Taxonomy" id="1259239"/>
    <lineage>
        <taxon>Bacteria</taxon>
        <taxon>Bacillati</taxon>
        <taxon>Actinomycetota</taxon>
        <taxon>Actinomycetes</taxon>
        <taxon>Micrococcales</taxon>
        <taxon>Microbacteriaceae</taxon>
        <taxon>Cryobacterium</taxon>
    </lineage>
</organism>
<dbReference type="EMBL" id="SOHA01000039">
    <property type="protein sequence ID" value="TFD27515.1"/>
    <property type="molecule type" value="Genomic_DNA"/>
</dbReference>